<sequence>MDDDQLQNENKIKIYSEFMKYLKNNGNPLFISSLNLQEVLHVVEKKEYENYCKENHCKIKLKRYRRNHRERKELKMKLGSILQQIVQNYSVEGDSVEIEDIEAFVSSFDTHLYDPIDFFAVDSRCSRNCFNYITDDSDFKKNLNFNMNPNVNLYTCGEPSS</sequence>
<keyword evidence="2" id="KW-1185">Reference proteome</keyword>
<accession>A0AA97A4H9</accession>
<evidence type="ECO:0008006" key="3">
    <source>
        <dbReference type="Google" id="ProtNLM"/>
    </source>
</evidence>
<protein>
    <recommendedName>
        <fullName evidence="3">PIN domain-containing protein</fullName>
    </recommendedName>
</protein>
<proteinExistence type="predicted"/>
<evidence type="ECO:0000313" key="1">
    <source>
        <dbReference type="EMBL" id="WNY25838.1"/>
    </source>
</evidence>
<name>A0AA97A4H9_9EURY</name>
<dbReference type="AlphaFoldDB" id="A0AA97A4H9"/>
<gene>
    <name evidence="1" type="ORF">MsAc7_14020</name>
</gene>
<dbReference type="Proteomes" id="UP001303587">
    <property type="component" value="Chromosome"/>
</dbReference>
<dbReference type="EMBL" id="CP131060">
    <property type="protein sequence ID" value="WNY25838.1"/>
    <property type="molecule type" value="Genomic_DNA"/>
</dbReference>
<evidence type="ECO:0000313" key="2">
    <source>
        <dbReference type="Proteomes" id="UP001303587"/>
    </source>
</evidence>
<reference evidence="1 2" key="1">
    <citation type="submission" date="2023-07" db="EMBL/GenBank/DDBJ databases">
        <title>Closed genoem sequence of Methanosarcinaceae archaeon Ac7.</title>
        <authorList>
            <person name="Poehlein A."/>
            <person name="Protasov E."/>
            <person name="Platt K."/>
            <person name="Reeh H."/>
            <person name="Daniel R."/>
            <person name="Brune A."/>
        </authorList>
    </citation>
    <scope>NUCLEOTIDE SEQUENCE [LARGE SCALE GENOMIC DNA]</scope>
    <source>
        <strain evidence="1 2">Ac7</strain>
    </source>
</reference>
<organism evidence="1 2">
    <name type="scientific">Methanolapillus millepedarum</name>
    <dbReference type="NCBI Taxonomy" id="3028296"/>
    <lineage>
        <taxon>Archaea</taxon>
        <taxon>Methanobacteriati</taxon>
        <taxon>Methanobacteriota</taxon>
        <taxon>Stenosarchaea group</taxon>
        <taxon>Methanomicrobia</taxon>
        <taxon>Methanosarcinales</taxon>
        <taxon>Methanosarcinaceae</taxon>
        <taxon>Methanolapillus</taxon>
    </lineage>
</organism>